<dbReference type="HOGENOM" id="CLU_279776_0_0_1"/>
<dbReference type="EMBL" id="ANFO01000386">
    <property type="protein sequence ID" value="KGQ09911.1"/>
    <property type="molecule type" value="Genomic_DNA"/>
</dbReference>
<evidence type="ECO:0000256" key="1">
    <source>
        <dbReference type="SAM" id="MobiDB-lite"/>
    </source>
</evidence>
<feature type="region of interest" description="Disordered" evidence="1">
    <location>
        <begin position="900"/>
        <end position="937"/>
    </location>
</feature>
<dbReference type="Proteomes" id="UP000030106">
    <property type="component" value="Unassembled WGS sequence"/>
</dbReference>
<accession>A0A0A2VPT2</accession>
<feature type="region of interest" description="Disordered" evidence="1">
    <location>
        <begin position="363"/>
        <end position="477"/>
    </location>
</feature>
<organism evidence="2 3">
    <name type="scientific">Beauveria bassiana D1-5</name>
    <dbReference type="NCBI Taxonomy" id="1245745"/>
    <lineage>
        <taxon>Eukaryota</taxon>
        <taxon>Fungi</taxon>
        <taxon>Dikarya</taxon>
        <taxon>Ascomycota</taxon>
        <taxon>Pezizomycotina</taxon>
        <taxon>Sordariomycetes</taxon>
        <taxon>Hypocreomycetidae</taxon>
        <taxon>Hypocreales</taxon>
        <taxon>Cordycipitaceae</taxon>
        <taxon>Beauveria</taxon>
    </lineage>
</organism>
<evidence type="ECO:0008006" key="4">
    <source>
        <dbReference type="Google" id="ProtNLM"/>
    </source>
</evidence>
<dbReference type="STRING" id="1245745.A0A0A2VPT2"/>
<feature type="compositionally biased region" description="Low complexity" evidence="1">
    <location>
        <begin position="521"/>
        <end position="532"/>
    </location>
</feature>
<sequence length="1125" mass="123348">MPRPDNSQDTMNDATSSRQRLTPRPHSRILAQDQTDELKEPFARLYPNGVPKEYSMWHETGSDLPVSYIEDNLPLGFYTKPPVDAKAIFSTSSGQRPFRHMHHILPRRMKLHLWSKNEIQENCNSIRKAHWDAMQGMTEPLCWDDLWQYFDAFDLYHHGAINLWNIINHLYAENKIIYIDVMKTWALELGRWADQWLQVGGNADKLKSWSNEKGSVIQILNEQDWDSLGPVEDCKIPMLSNALKHRRDHLLSPARIQTSEARDLVSSIRNKGGVENWMTGQITHPGSGLQEHKDGETVSTCKNFKAPCVIVDGRHYYGPQARSKGAVEALKASVEAASSHIVVANGSRMSPPEFHLKTRTTAKCSGPVKPAAHSQQTCPSPDNGSATITPCTSGTSHSGSPRSKSDTTVRPSLLPSPEVDPRPAAESCSLASTGDFADQLQSQAPPTVSGQSGEGDQPVTRHGGNSNASCSHQRQTGGITSAAHSVYVPYIEKGAPDADTFQASESEHKIRSPYRGKRTDSYASQHNSSSSSGTQYGGFNPGGKPSSKKWNADFRHHEHFGLMPDIMHRDSSKLGMPRTDIWTNSAAASHCPNALPGLDRSSYIECGCHVCALRNRSIWVRVADRHNIPVMEVQTRLRFGVESRFGRVEDVNFAGPRERPGPAMNFIVRFCSEDSVCQALAHGGGRIEEKGIKISISPMFRSKWIMAPSQFPAGNQPVLQDSIYRVIKGSSQRRGDLPLFQDMSMPRGGPSAQRAPSGGPFAYNNQSFGQMESSHFGQAGPYSGKKSRYLMNADGSSRGHQPFHASNPQAQFFGPMMEACNPQQAARMHEPVQQTQKMGSAPLASHAQSRPVAKEVVGEIEEAVQSTVSLQEMTTGKETIKFRVSLPEMPAKSSNISNITLGQCQSQDVADQTVSDAAPMPSRENRSPVKQSKKKRQAAQLRAADFECTEPTKSTLFPPLSSAVAAASTVTVTGPAQPRAVKQEDRRSSLFTEDEIKERKKAWNRIAVPLSSPRKQSFTAEDTAVSAKPGHDRTRSLPATVLTQSIKMDAIGNKSAAKTTIEPAVLEPAECDSNLGADAGGSATADRVLSTPSSTSPKKSSKSGRKKKNKQDLQPKVPSKKEYKL</sequence>
<feature type="compositionally biased region" description="Polar residues" evidence="1">
    <location>
        <begin position="900"/>
        <end position="915"/>
    </location>
</feature>
<feature type="compositionally biased region" description="Basic residues" evidence="1">
    <location>
        <begin position="1099"/>
        <end position="1109"/>
    </location>
</feature>
<feature type="compositionally biased region" description="Polar residues" evidence="1">
    <location>
        <begin position="1"/>
        <end position="20"/>
    </location>
</feature>
<feature type="region of interest" description="Disordered" evidence="1">
    <location>
        <begin position="1071"/>
        <end position="1125"/>
    </location>
</feature>
<feature type="compositionally biased region" description="Polar residues" evidence="1">
    <location>
        <begin position="373"/>
        <end position="410"/>
    </location>
</feature>
<feature type="compositionally biased region" description="Polar residues" evidence="1">
    <location>
        <begin position="463"/>
        <end position="477"/>
    </location>
</feature>
<feature type="compositionally biased region" description="Polar residues" evidence="1">
    <location>
        <begin position="439"/>
        <end position="451"/>
    </location>
</feature>
<feature type="region of interest" description="Disordered" evidence="1">
    <location>
        <begin position="1014"/>
        <end position="1037"/>
    </location>
</feature>
<dbReference type="OrthoDB" id="3941926at2759"/>
<evidence type="ECO:0000313" key="2">
    <source>
        <dbReference type="EMBL" id="KGQ09911.1"/>
    </source>
</evidence>
<proteinExistence type="predicted"/>
<feature type="region of interest" description="Disordered" evidence="1">
    <location>
        <begin position="498"/>
        <end position="551"/>
    </location>
</feature>
<comment type="caution">
    <text evidence="2">The sequence shown here is derived from an EMBL/GenBank/DDBJ whole genome shotgun (WGS) entry which is preliminary data.</text>
</comment>
<name>A0A0A2VPT2_BEABA</name>
<evidence type="ECO:0000313" key="3">
    <source>
        <dbReference type="Proteomes" id="UP000030106"/>
    </source>
</evidence>
<feature type="region of interest" description="Disordered" evidence="1">
    <location>
        <begin position="1"/>
        <end position="33"/>
    </location>
</feature>
<protein>
    <recommendedName>
        <fullName evidence="4">RRM domain-containing protein</fullName>
    </recommendedName>
</protein>
<dbReference type="eggNOG" id="ENOG502QPW5">
    <property type="taxonomic scope" value="Eukaryota"/>
</dbReference>
<reference evidence="2 3" key="1">
    <citation type="submission" date="2012-10" db="EMBL/GenBank/DDBJ databases">
        <title>Genome sequencing and analysis of entomopathogenic fungi Beauveria bassiana D1-5.</title>
        <authorList>
            <person name="Li Q."/>
            <person name="Wang L."/>
            <person name="Zhang Z."/>
            <person name="Wang Q."/>
            <person name="Ren J."/>
            <person name="Wang M."/>
            <person name="Xu W."/>
            <person name="Wang J."/>
            <person name="Lu Y."/>
            <person name="Du Q."/>
            <person name="Sun Z."/>
        </authorList>
    </citation>
    <scope>NUCLEOTIDE SEQUENCE [LARGE SCALE GENOMIC DNA]</scope>
    <source>
        <strain evidence="2 3">D1-5</strain>
    </source>
</reference>
<gene>
    <name evidence="2" type="ORF">BBAD15_g4724</name>
</gene>
<dbReference type="AlphaFoldDB" id="A0A0A2VPT2"/>